<gene>
    <name evidence="1" type="ORF">F0U83_03660</name>
</gene>
<accession>A0A5P1R9A0</accession>
<keyword evidence="2" id="KW-1185">Reference proteome</keyword>
<dbReference type="OrthoDB" id="6174477at2"/>
<dbReference type="EMBL" id="CP043869">
    <property type="protein sequence ID" value="QEQ95872.1"/>
    <property type="molecule type" value="Genomic_DNA"/>
</dbReference>
<protein>
    <recommendedName>
        <fullName evidence="3">SGNH/GDSL hydrolase family protein</fullName>
    </recommendedName>
</protein>
<dbReference type="KEGG" id="ncu:F0U83_03660"/>
<evidence type="ECO:0000313" key="2">
    <source>
        <dbReference type="Proteomes" id="UP000324760"/>
    </source>
</evidence>
<sequence>MKICIIGNSHVGSLKRGWDQITRNYSNIQLTFFAHRNNGLADLVVKDSTLVAANEELEQALLFTSSGKGYICPNEYDIFLLYGLNAKAYLFGDCFYSESAIRSSVRDFITVTLSYKIFSLLCGVTNKPIYIGHNPLPAAVQVKNRKKSDYVLGMDILRKYSPLCSNGYFVNQPEDTVVNSSLTNPCYSLGSKRLAIGEFDDNEEHPLNDNMHMNDEFGILWLENFFSMISKMGEHGT</sequence>
<dbReference type="Proteomes" id="UP000324760">
    <property type="component" value="Chromosome"/>
</dbReference>
<organism evidence="1 2">
    <name type="scientific">Neptunomonas concharum</name>
    <dbReference type="NCBI Taxonomy" id="1031538"/>
    <lineage>
        <taxon>Bacteria</taxon>
        <taxon>Pseudomonadati</taxon>
        <taxon>Pseudomonadota</taxon>
        <taxon>Gammaproteobacteria</taxon>
        <taxon>Oceanospirillales</taxon>
        <taxon>Oceanospirillaceae</taxon>
        <taxon>Neptunomonas</taxon>
    </lineage>
</organism>
<name>A0A5P1R9A0_9GAMM</name>
<dbReference type="AlphaFoldDB" id="A0A5P1R9A0"/>
<reference evidence="1 2" key="1">
    <citation type="journal article" date="2019" name="Biochem. Eng. J.">
        <title>Metabolic engineering of the marine bacteria Neptunomonas concharum for the production of acetoin and meso-2,3-butanediol from acetate.</title>
        <authorList>
            <person name="Li W."/>
            <person name="Pu N."/>
            <person name="Liu C.-X."/>
            <person name="Yuan Q.-P."/>
            <person name="Li Z.-J."/>
        </authorList>
    </citation>
    <scope>NUCLEOTIDE SEQUENCE [LARGE SCALE GENOMIC DNA]</scope>
    <source>
        <strain evidence="1 2">JCM17730</strain>
    </source>
</reference>
<dbReference type="RefSeq" id="WP_138986576.1">
    <property type="nucleotide sequence ID" value="NZ_CP043869.1"/>
</dbReference>
<evidence type="ECO:0008006" key="3">
    <source>
        <dbReference type="Google" id="ProtNLM"/>
    </source>
</evidence>
<evidence type="ECO:0000313" key="1">
    <source>
        <dbReference type="EMBL" id="QEQ95872.1"/>
    </source>
</evidence>
<proteinExistence type="predicted"/>